<feature type="compositionally biased region" description="Polar residues" evidence="1">
    <location>
        <begin position="1"/>
        <end position="11"/>
    </location>
</feature>
<evidence type="ECO:0000313" key="2">
    <source>
        <dbReference type="EMBL" id="CAF4061893.1"/>
    </source>
</evidence>
<evidence type="ECO:0000313" key="3">
    <source>
        <dbReference type="Proteomes" id="UP000663874"/>
    </source>
</evidence>
<proteinExistence type="predicted"/>
<feature type="region of interest" description="Disordered" evidence="1">
    <location>
        <begin position="1"/>
        <end position="20"/>
    </location>
</feature>
<organism evidence="2 3">
    <name type="scientific">Rotaria sordida</name>
    <dbReference type="NCBI Taxonomy" id="392033"/>
    <lineage>
        <taxon>Eukaryota</taxon>
        <taxon>Metazoa</taxon>
        <taxon>Spiralia</taxon>
        <taxon>Gnathifera</taxon>
        <taxon>Rotifera</taxon>
        <taxon>Eurotatoria</taxon>
        <taxon>Bdelloidea</taxon>
        <taxon>Philodinida</taxon>
        <taxon>Philodinidae</taxon>
        <taxon>Rotaria</taxon>
    </lineage>
</organism>
<name>A0A819SMH5_9BILA</name>
<dbReference type="EMBL" id="CAJOBE010008460">
    <property type="protein sequence ID" value="CAF4061893.1"/>
    <property type="molecule type" value="Genomic_DNA"/>
</dbReference>
<reference evidence="2" key="1">
    <citation type="submission" date="2021-02" db="EMBL/GenBank/DDBJ databases">
        <authorList>
            <person name="Nowell W R."/>
        </authorList>
    </citation>
    <scope>NUCLEOTIDE SEQUENCE</scope>
</reference>
<dbReference type="AlphaFoldDB" id="A0A819SMH5"/>
<protein>
    <submittedName>
        <fullName evidence="2">Uncharacterized protein</fullName>
    </submittedName>
</protein>
<dbReference type="Proteomes" id="UP000663874">
    <property type="component" value="Unassembled WGS sequence"/>
</dbReference>
<sequence length="20" mass="2166">ESQTSMNQGILNTPAPIEHV</sequence>
<evidence type="ECO:0000256" key="1">
    <source>
        <dbReference type="SAM" id="MobiDB-lite"/>
    </source>
</evidence>
<comment type="caution">
    <text evidence="2">The sequence shown here is derived from an EMBL/GenBank/DDBJ whole genome shotgun (WGS) entry which is preliminary data.</text>
</comment>
<feature type="non-terminal residue" evidence="2">
    <location>
        <position position="1"/>
    </location>
</feature>
<gene>
    <name evidence="2" type="ORF">FNK824_LOCUS29303</name>
</gene>
<accession>A0A819SMH5</accession>